<dbReference type="Proteomes" id="UP000033633">
    <property type="component" value="Unassembled WGS sequence"/>
</dbReference>
<name>A0A0F5VC63_9GAMM</name>
<keyword evidence="4" id="KW-1185">Reference proteome</keyword>
<evidence type="ECO:0000256" key="1">
    <source>
        <dbReference type="HAMAP-Rule" id="MF_01584"/>
    </source>
</evidence>
<protein>
    <submittedName>
        <fullName evidence="3">Uncharacterized protein</fullName>
    </submittedName>
</protein>
<evidence type="ECO:0000313" key="3">
    <source>
        <dbReference type="EMBL" id="KKC99396.1"/>
    </source>
</evidence>
<sequence length="225" mass="25052">MDMSLTHIEARVIGCLLEKEVTTPDQYPLTLNALTTACNQKSNRDPVMSLDEATVMDTLESLKAKRLIQEITGFGSRVAKYQHRFCNTEFSTLQFSEQEKGILCVLLLRGPQTAGEIRTRTNRLCHFADVKEAENVLTAMAEGGKGPFVVRLPREAGKRDSRYMHLFSGDDFAGVYSDGADSVNHVSDSSYSDAVEDRLALLESEVVALRDEVTALKDKIRELCE</sequence>
<dbReference type="SUPFAM" id="SSF46785">
    <property type="entry name" value="Winged helix' DNA-binding domain"/>
    <property type="match status" value="2"/>
</dbReference>
<dbReference type="Gene3D" id="1.10.10.10">
    <property type="entry name" value="Winged helix-like DNA-binding domain superfamily/Winged helix DNA-binding domain"/>
    <property type="match status" value="2"/>
</dbReference>
<accession>A0A0F5VC63</accession>
<dbReference type="OrthoDB" id="9784785at2"/>
<comment type="similarity">
    <text evidence="1">Belongs to the UPF0502 family.</text>
</comment>
<dbReference type="RefSeq" id="WP_046221175.1">
    <property type="nucleotide sequence ID" value="NZ_JWYV01000011.1"/>
</dbReference>
<dbReference type="HAMAP" id="MF_01584">
    <property type="entry name" value="UPF0502"/>
    <property type="match status" value="1"/>
</dbReference>
<dbReference type="AlphaFoldDB" id="A0A0F5VC63"/>
<proteinExistence type="inferred from homology"/>
<dbReference type="STRING" id="265726.KY46_13595"/>
<dbReference type="PATRIC" id="fig|265726.11.peg.952"/>
<evidence type="ECO:0000313" key="4">
    <source>
        <dbReference type="Proteomes" id="UP000033633"/>
    </source>
</evidence>
<dbReference type="InterPro" id="IPR036390">
    <property type="entry name" value="WH_DNA-bd_sf"/>
</dbReference>
<dbReference type="PANTHER" id="PTHR38768">
    <property type="entry name" value="UPF0502 PROTEIN YCEH"/>
    <property type="match status" value="1"/>
</dbReference>
<dbReference type="EMBL" id="JWYV01000011">
    <property type="protein sequence ID" value="KKC99396.1"/>
    <property type="molecule type" value="Genomic_DNA"/>
</dbReference>
<gene>
    <name evidence="3" type="ORF">KY46_13595</name>
</gene>
<dbReference type="PANTHER" id="PTHR38768:SF1">
    <property type="entry name" value="UPF0502 PROTEIN YCEH"/>
    <property type="match status" value="1"/>
</dbReference>
<comment type="caution">
    <text evidence="3">The sequence shown here is derived from an EMBL/GenBank/DDBJ whole genome shotgun (WGS) entry which is preliminary data.</text>
</comment>
<keyword evidence="2" id="KW-0175">Coiled coil</keyword>
<evidence type="ECO:0000256" key="2">
    <source>
        <dbReference type="SAM" id="Coils"/>
    </source>
</evidence>
<dbReference type="InterPro" id="IPR007432">
    <property type="entry name" value="DUF480"/>
</dbReference>
<reference evidence="3 4" key="1">
    <citation type="submission" date="2014-12" db="EMBL/GenBank/DDBJ databases">
        <title>Mercury Reductase activity and rhizosphere competence traits in the genome of root associated Photobacterium halotolerans MELD1.</title>
        <authorList>
            <person name="Mathew D.C."/>
            <person name="Huang C.-C."/>
        </authorList>
    </citation>
    <scope>NUCLEOTIDE SEQUENCE [LARGE SCALE GENOMIC DNA]</scope>
    <source>
        <strain evidence="3 4">MELD1</strain>
    </source>
</reference>
<dbReference type="Pfam" id="PF04337">
    <property type="entry name" value="DUF480"/>
    <property type="match status" value="1"/>
</dbReference>
<organism evidence="3 4">
    <name type="scientific">Photobacterium halotolerans</name>
    <dbReference type="NCBI Taxonomy" id="265726"/>
    <lineage>
        <taxon>Bacteria</taxon>
        <taxon>Pseudomonadati</taxon>
        <taxon>Pseudomonadota</taxon>
        <taxon>Gammaproteobacteria</taxon>
        <taxon>Vibrionales</taxon>
        <taxon>Vibrionaceae</taxon>
        <taxon>Photobacterium</taxon>
    </lineage>
</organism>
<dbReference type="InterPro" id="IPR036388">
    <property type="entry name" value="WH-like_DNA-bd_sf"/>
</dbReference>
<feature type="coiled-coil region" evidence="2">
    <location>
        <begin position="192"/>
        <end position="219"/>
    </location>
</feature>